<dbReference type="Proteomes" id="UP001238155">
    <property type="component" value="Chromosome"/>
</dbReference>
<dbReference type="GO" id="GO:0003677">
    <property type="term" value="F:DNA binding"/>
    <property type="evidence" value="ECO:0007669"/>
    <property type="project" value="InterPro"/>
</dbReference>
<feature type="domain" description="SpoVT-AbrB" evidence="1">
    <location>
        <begin position="5"/>
        <end position="45"/>
    </location>
</feature>
<dbReference type="RefSeq" id="WP_283534850.1">
    <property type="nucleotide sequence ID" value="NZ_CP123751.1"/>
</dbReference>
<reference evidence="2" key="1">
    <citation type="submission" date="2023-04" db="EMBL/GenBank/DDBJ databases">
        <title>Four porcine-derived lactic acid bacteria strains analyses and their evaluation as potential probiotics based on genomics.</title>
        <authorList>
            <person name="Niu D."/>
        </authorList>
    </citation>
    <scope>NUCLEOTIDE SEQUENCE</scope>
    <source>
        <strain evidence="2">ZSB1</strain>
    </source>
</reference>
<dbReference type="Pfam" id="PF04014">
    <property type="entry name" value="MazE_antitoxin"/>
    <property type="match status" value="1"/>
</dbReference>
<dbReference type="InterPro" id="IPR007159">
    <property type="entry name" value="SpoVT-AbrB_dom"/>
</dbReference>
<sequence length="81" mass="9480">MKLDIRWWGNSKAIRLPKKLLKEWDRKPVAFDAEVKDQRLILTPIFKEQKALDVLFKDYVGNKDDYPFEIVDKGGSLGKES</sequence>
<protein>
    <recommendedName>
        <fullName evidence="1">SpoVT-AbrB domain-containing protein</fullName>
    </recommendedName>
</protein>
<gene>
    <name evidence="2" type="ORF">QFF56_02945</name>
</gene>
<dbReference type="AlphaFoldDB" id="A0AAJ6FZ51"/>
<dbReference type="SUPFAM" id="SSF89447">
    <property type="entry name" value="AbrB/MazE/MraZ-like"/>
    <property type="match status" value="1"/>
</dbReference>
<evidence type="ECO:0000259" key="1">
    <source>
        <dbReference type="Pfam" id="PF04014"/>
    </source>
</evidence>
<organism evidence="2 3">
    <name type="scientific">Ligilactobacillus animalis</name>
    <dbReference type="NCBI Taxonomy" id="1605"/>
    <lineage>
        <taxon>Bacteria</taxon>
        <taxon>Bacillati</taxon>
        <taxon>Bacillota</taxon>
        <taxon>Bacilli</taxon>
        <taxon>Lactobacillales</taxon>
        <taxon>Lactobacillaceae</taxon>
        <taxon>Ligilactobacillus</taxon>
    </lineage>
</organism>
<name>A0AAJ6FZ51_9LACO</name>
<dbReference type="Gene3D" id="2.10.260.10">
    <property type="match status" value="1"/>
</dbReference>
<dbReference type="EMBL" id="CP123751">
    <property type="protein sequence ID" value="WHQ80656.1"/>
    <property type="molecule type" value="Genomic_DNA"/>
</dbReference>
<evidence type="ECO:0000313" key="3">
    <source>
        <dbReference type="Proteomes" id="UP001238155"/>
    </source>
</evidence>
<dbReference type="InterPro" id="IPR037914">
    <property type="entry name" value="SpoVT-AbrB_sf"/>
</dbReference>
<accession>A0AAJ6FZ51</accession>
<proteinExistence type="predicted"/>
<evidence type="ECO:0000313" key="2">
    <source>
        <dbReference type="EMBL" id="WHQ80656.1"/>
    </source>
</evidence>